<dbReference type="RefSeq" id="WP_230496959.1">
    <property type="nucleotide sequence ID" value="NZ_CAKJTG010000012.1"/>
</dbReference>
<comment type="similarity">
    <text evidence="2">Belongs to the bacterial solute-binding protein 8 family.</text>
</comment>
<dbReference type="GO" id="GO:0005886">
    <property type="term" value="C:plasma membrane"/>
    <property type="evidence" value="ECO:0007669"/>
    <property type="project" value="UniProtKB-SubCell"/>
</dbReference>
<keyword evidence="8" id="KW-1185">Reference proteome</keyword>
<dbReference type="PROSITE" id="PS51257">
    <property type="entry name" value="PROKAR_LIPOPROTEIN"/>
    <property type="match status" value="1"/>
</dbReference>
<evidence type="ECO:0000256" key="5">
    <source>
        <dbReference type="SAM" id="SignalP"/>
    </source>
</evidence>
<dbReference type="PROSITE" id="PS50983">
    <property type="entry name" value="FE_B12_PBP"/>
    <property type="match status" value="1"/>
</dbReference>
<organism evidence="7 8">
    <name type="scientific">Pseudoneobacillus rhizosphaerae</name>
    <dbReference type="NCBI Taxonomy" id="2880968"/>
    <lineage>
        <taxon>Bacteria</taxon>
        <taxon>Bacillati</taxon>
        <taxon>Bacillota</taxon>
        <taxon>Bacilli</taxon>
        <taxon>Bacillales</taxon>
        <taxon>Bacillaceae</taxon>
        <taxon>Pseudoneobacillus</taxon>
    </lineage>
</organism>
<feature type="domain" description="Fe/B12 periplasmic-binding" evidence="6">
    <location>
        <begin position="59"/>
        <end position="318"/>
    </location>
</feature>
<keyword evidence="7" id="KW-0449">Lipoprotein</keyword>
<dbReference type="Gene3D" id="3.40.50.1980">
    <property type="entry name" value="Nitrogenase molybdenum iron protein domain"/>
    <property type="match status" value="2"/>
</dbReference>
<comment type="subcellular location">
    <subcellularLocation>
        <location evidence="1">Cell membrane</location>
        <topology evidence="1">Lipid-anchor</topology>
    </subcellularLocation>
</comment>
<evidence type="ECO:0000259" key="6">
    <source>
        <dbReference type="PROSITE" id="PS50983"/>
    </source>
</evidence>
<dbReference type="SUPFAM" id="SSF53807">
    <property type="entry name" value="Helical backbone' metal receptor"/>
    <property type="match status" value="1"/>
</dbReference>
<feature type="chain" id="PRO_5038580785" evidence="5">
    <location>
        <begin position="24"/>
        <end position="318"/>
    </location>
</feature>
<name>A0A9C7LBM6_9BACI</name>
<dbReference type="Pfam" id="PF01497">
    <property type="entry name" value="Peripla_BP_2"/>
    <property type="match status" value="1"/>
</dbReference>
<dbReference type="AlphaFoldDB" id="A0A9C7LBM6"/>
<dbReference type="InterPro" id="IPR002491">
    <property type="entry name" value="ABC_transptr_periplasmic_BD"/>
</dbReference>
<feature type="signal peptide" evidence="5">
    <location>
        <begin position="1"/>
        <end position="23"/>
    </location>
</feature>
<protein>
    <submittedName>
        <fullName evidence="7">Siderophore-binding lipoprotein YfiY</fullName>
    </submittedName>
</protein>
<dbReference type="Proteomes" id="UP000789845">
    <property type="component" value="Unassembled WGS sequence"/>
</dbReference>
<keyword evidence="3" id="KW-0813">Transport</keyword>
<dbReference type="EMBL" id="CAKJTG010000012">
    <property type="protein sequence ID" value="CAG9608715.1"/>
    <property type="molecule type" value="Genomic_DNA"/>
</dbReference>
<evidence type="ECO:0000256" key="3">
    <source>
        <dbReference type="ARBA" id="ARBA00022448"/>
    </source>
</evidence>
<comment type="caution">
    <text evidence="7">The sequence shown here is derived from an EMBL/GenBank/DDBJ whole genome shotgun (WGS) entry which is preliminary data.</text>
</comment>
<evidence type="ECO:0000256" key="4">
    <source>
        <dbReference type="ARBA" id="ARBA00022729"/>
    </source>
</evidence>
<accession>A0A9C7LBM6</accession>
<dbReference type="GO" id="GO:1901678">
    <property type="term" value="P:iron coordination entity transport"/>
    <property type="evidence" value="ECO:0007669"/>
    <property type="project" value="UniProtKB-ARBA"/>
</dbReference>
<proteinExistence type="inferred from homology"/>
<reference evidence="7" key="1">
    <citation type="submission" date="2021-10" db="EMBL/GenBank/DDBJ databases">
        <authorList>
            <person name="Criscuolo A."/>
        </authorList>
    </citation>
    <scope>NUCLEOTIDE SEQUENCE</scope>
    <source>
        <strain evidence="7">CIP111885</strain>
    </source>
</reference>
<evidence type="ECO:0000313" key="7">
    <source>
        <dbReference type="EMBL" id="CAG9608715.1"/>
    </source>
</evidence>
<dbReference type="PANTHER" id="PTHR30532:SF1">
    <property type="entry name" value="IRON(3+)-HYDROXAMATE-BINDING PROTEIN FHUD"/>
    <property type="match status" value="1"/>
</dbReference>
<gene>
    <name evidence="7" type="primary">yfiY</name>
    <name evidence="7" type="ORF">NEOCIP111885_02432</name>
</gene>
<dbReference type="InterPro" id="IPR051313">
    <property type="entry name" value="Bact_iron-sidero_bind"/>
</dbReference>
<evidence type="ECO:0000256" key="1">
    <source>
        <dbReference type="ARBA" id="ARBA00004193"/>
    </source>
</evidence>
<dbReference type="GO" id="GO:0030288">
    <property type="term" value="C:outer membrane-bounded periplasmic space"/>
    <property type="evidence" value="ECO:0007669"/>
    <property type="project" value="TreeGrafter"/>
</dbReference>
<keyword evidence="4 5" id="KW-0732">Signal</keyword>
<sequence>MLLKRTYLSITLLFMVLFTAACGNTQNADSGKEPTGKNAEKSEITIEDAMGEVVIPANPERIIAPYLEDSLVALGVKPAAQWSIGDTVLDYLQADLSEVPKIGWDMPLEQAINNDPDLIIFSSPSAVQNGQYEEYKKIAPTYVYKDEVYADWRAQLTQMGEILNKQKEAEVALAEYDETVLDAKTKVQEAIGDETAAIMWVMGEQIYLLENNRFSAKVLYGDLGIKQPAFIENLGPSGAAWDPLSLEKLPEIKADHIFLVGKKGEAAFDILAKSSIWNGLDAVKNGQVYEMNDPSFWTINGLIASEMAVQEVVNALTK</sequence>
<evidence type="ECO:0000256" key="2">
    <source>
        <dbReference type="ARBA" id="ARBA00008814"/>
    </source>
</evidence>
<dbReference type="PANTHER" id="PTHR30532">
    <property type="entry name" value="IRON III DICITRATE-BINDING PERIPLASMIC PROTEIN"/>
    <property type="match status" value="1"/>
</dbReference>
<evidence type="ECO:0000313" key="8">
    <source>
        <dbReference type="Proteomes" id="UP000789845"/>
    </source>
</evidence>